<dbReference type="InterPro" id="IPR050924">
    <property type="entry name" value="Peroxiredoxin_BCP/PrxQ"/>
</dbReference>
<dbReference type="Proteomes" id="UP001597185">
    <property type="component" value="Unassembled WGS sequence"/>
</dbReference>
<dbReference type="InterPro" id="IPR013766">
    <property type="entry name" value="Thioredoxin_domain"/>
</dbReference>
<dbReference type="PIRSF" id="PIRSF000239">
    <property type="entry name" value="AHPC"/>
    <property type="match status" value="1"/>
</dbReference>
<dbReference type="Gene3D" id="3.40.30.10">
    <property type="entry name" value="Glutaredoxin"/>
    <property type="match status" value="1"/>
</dbReference>
<dbReference type="PANTHER" id="PTHR42801:SF4">
    <property type="entry name" value="AHPC_TSA FAMILY PROTEIN"/>
    <property type="match status" value="1"/>
</dbReference>
<evidence type="ECO:0000256" key="6">
    <source>
        <dbReference type="ARBA" id="ARBA00023157"/>
    </source>
</evidence>
<evidence type="ECO:0000256" key="7">
    <source>
        <dbReference type="ARBA" id="ARBA00023284"/>
    </source>
</evidence>
<evidence type="ECO:0000256" key="12">
    <source>
        <dbReference type="SAM" id="MobiDB-lite"/>
    </source>
</evidence>
<evidence type="ECO:0000256" key="11">
    <source>
        <dbReference type="PIRSR" id="PIRSR000239-1"/>
    </source>
</evidence>
<dbReference type="CDD" id="cd03017">
    <property type="entry name" value="PRX_BCP"/>
    <property type="match status" value="1"/>
</dbReference>
<dbReference type="InterPro" id="IPR036249">
    <property type="entry name" value="Thioredoxin-like_sf"/>
</dbReference>
<dbReference type="AlphaFoldDB" id="A0ABD6C297"/>
<keyword evidence="7" id="KW-0676">Redox-active center</keyword>
<protein>
    <recommendedName>
        <fullName evidence="2">thioredoxin-dependent peroxiredoxin</fullName>
        <ecNumber evidence="2">1.11.1.24</ecNumber>
    </recommendedName>
    <alternativeName>
        <fullName evidence="8">Thioredoxin peroxidase</fullName>
    </alternativeName>
</protein>
<keyword evidence="5 14" id="KW-0560">Oxidoreductase</keyword>
<dbReference type="EMBL" id="JBHUDB010000007">
    <property type="protein sequence ID" value="MFD1571039.1"/>
    <property type="molecule type" value="Genomic_DNA"/>
</dbReference>
<dbReference type="SUPFAM" id="SSF52833">
    <property type="entry name" value="Thioredoxin-like"/>
    <property type="match status" value="1"/>
</dbReference>
<evidence type="ECO:0000256" key="4">
    <source>
        <dbReference type="ARBA" id="ARBA00022862"/>
    </source>
</evidence>
<evidence type="ECO:0000256" key="10">
    <source>
        <dbReference type="ARBA" id="ARBA00049091"/>
    </source>
</evidence>
<dbReference type="Pfam" id="PF00578">
    <property type="entry name" value="AhpC-TSA"/>
    <property type="match status" value="1"/>
</dbReference>
<comment type="caution">
    <text evidence="14">The sequence shown here is derived from an EMBL/GenBank/DDBJ whole genome shotgun (WGS) entry which is preliminary data.</text>
</comment>
<evidence type="ECO:0000256" key="2">
    <source>
        <dbReference type="ARBA" id="ARBA00013017"/>
    </source>
</evidence>
<dbReference type="EC" id="1.11.1.24" evidence="2"/>
<evidence type="ECO:0000256" key="1">
    <source>
        <dbReference type="ARBA" id="ARBA00011245"/>
    </source>
</evidence>
<comment type="similarity">
    <text evidence="9">Belongs to the peroxiredoxin family. BCP/PrxQ subfamily.</text>
</comment>
<comment type="subunit">
    <text evidence="1">Monomer.</text>
</comment>
<feature type="active site" description="Cysteine sulfenic acid (-SOH) intermediate; for peroxidase activity" evidence="11">
    <location>
        <position position="42"/>
    </location>
</feature>
<evidence type="ECO:0000256" key="9">
    <source>
        <dbReference type="ARBA" id="ARBA00038489"/>
    </source>
</evidence>
<dbReference type="PANTHER" id="PTHR42801">
    <property type="entry name" value="THIOREDOXIN-DEPENDENT PEROXIDE REDUCTASE"/>
    <property type="match status" value="1"/>
</dbReference>
<organism evidence="14 15">
    <name type="scientific">Halorubrum laminariae</name>
    <dbReference type="NCBI Taxonomy" id="1433523"/>
    <lineage>
        <taxon>Archaea</taxon>
        <taxon>Methanobacteriati</taxon>
        <taxon>Methanobacteriota</taxon>
        <taxon>Stenosarchaea group</taxon>
        <taxon>Halobacteria</taxon>
        <taxon>Halobacteriales</taxon>
        <taxon>Haloferacaceae</taxon>
        <taxon>Halorubrum</taxon>
    </lineage>
</organism>
<sequence>MIEQGEPVPTVSAANQDGESITPNFSTPTVVYFYPKDDTPGCSVEAEQFDESFEAYLDEGVDVFGVSTDTVESHQRFHEKYDLDFDLLADPEGEIAAAFGVSTDGGTADRVTFVVDDGEVRRRYATVDPDGHAEDVLTAVRDLRS</sequence>
<keyword evidence="6" id="KW-1015">Disulfide bond</keyword>
<evidence type="ECO:0000256" key="8">
    <source>
        <dbReference type="ARBA" id="ARBA00032824"/>
    </source>
</evidence>
<dbReference type="InterPro" id="IPR000866">
    <property type="entry name" value="AhpC/TSA"/>
</dbReference>
<comment type="catalytic activity">
    <reaction evidence="10">
        <text>a hydroperoxide + [thioredoxin]-dithiol = an alcohol + [thioredoxin]-disulfide + H2O</text>
        <dbReference type="Rhea" id="RHEA:62620"/>
        <dbReference type="Rhea" id="RHEA-COMP:10698"/>
        <dbReference type="Rhea" id="RHEA-COMP:10700"/>
        <dbReference type="ChEBI" id="CHEBI:15377"/>
        <dbReference type="ChEBI" id="CHEBI:29950"/>
        <dbReference type="ChEBI" id="CHEBI:30879"/>
        <dbReference type="ChEBI" id="CHEBI:35924"/>
        <dbReference type="ChEBI" id="CHEBI:50058"/>
        <dbReference type="EC" id="1.11.1.24"/>
    </reaction>
</comment>
<evidence type="ECO:0000259" key="13">
    <source>
        <dbReference type="PROSITE" id="PS51352"/>
    </source>
</evidence>
<evidence type="ECO:0000256" key="3">
    <source>
        <dbReference type="ARBA" id="ARBA00022559"/>
    </source>
</evidence>
<accession>A0ABD6C297</accession>
<dbReference type="PROSITE" id="PS51352">
    <property type="entry name" value="THIOREDOXIN_2"/>
    <property type="match status" value="1"/>
</dbReference>
<reference evidence="14 15" key="1">
    <citation type="journal article" date="2019" name="Int. J. Syst. Evol. Microbiol.">
        <title>The Global Catalogue of Microorganisms (GCM) 10K type strain sequencing project: providing services to taxonomists for standard genome sequencing and annotation.</title>
        <authorList>
            <consortium name="The Broad Institute Genomics Platform"/>
            <consortium name="The Broad Institute Genome Sequencing Center for Infectious Disease"/>
            <person name="Wu L."/>
            <person name="Ma J."/>
        </authorList>
    </citation>
    <scope>NUCLEOTIDE SEQUENCE [LARGE SCALE GENOMIC DNA]</scope>
    <source>
        <strain evidence="14 15">CGMCC 1.12689</strain>
    </source>
</reference>
<keyword evidence="3 14" id="KW-0575">Peroxidase</keyword>
<keyword evidence="15" id="KW-1185">Reference proteome</keyword>
<keyword evidence="4" id="KW-0049">Antioxidant</keyword>
<dbReference type="RefSeq" id="WP_256418890.1">
    <property type="nucleotide sequence ID" value="NZ_JANHDL010000009.1"/>
</dbReference>
<evidence type="ECO:0000256" key="5">
    <source>
        <dbReference type="ARBA" id="ARBA00023002"/>
    </source>
</evidence>
<evidence type="ECO:0000313" key="14">
    <source>
        <dbReference type="EMBL" id="MFD1571039.1"/>
    </source>
</evidence>
<proteinExistence type="inferred from homology"/>
<dbReference type="GO" id="GO:0140824">
    <property type="term" value="F:thioredoxin-dependent peroxiredoxin activity"/>
    <property type="evidence" value="ECO:0007669"/>
    <property type="project" value="UniProtKB-EC"/>
</dbReference>
<feature type="compositionally biased region" description="Polar residues" evidence="12">
    <location>
        <begin position="12"/>
        <end position="22"/>
    </location>
</feature>
<feature type="region of interest" description="Disordered" evidence="12">
    <location>
        <begin position="1"/>
        <end position="22"/>
    </location>
</feature>
<evidence type="ECO:0000313" key="15">
    <source>
        <dbReference type="Proteomes" id="UP001597185"/>
    </source>
</evidence>
<name>A0ABD6C297_9EURY</name>
<dbReference type="InterPro" id="IPR024706">
    <property type="entry name" value="Peroxiredoxin_AhpC-typ"/>
</dbReference>
<feature type="domain" description="Thioredoxin" evidence="13">
    <location>
        <begin position="2"/>
        <end position="145"/>
    </location>
</feature>
<gene>
    <name evidence="14" type="ORF">ACFR9T_10635</name>
</gene>